<dbReference type="GO" id="GO:0003700">
    <property type="term" value="F:DNA-binding transcription factor activity"/>
    <property type="evidence" value="ECO:0007669"/>
    <property type="project" value="InterPro"/>
</dbReference>
<dbReference type="SUPFAM" id="SSF46689">
    <property type="entry name" value="Homeodomain-like"/>
    <property type="match status" value="1"/>
</dbReference>
<dbReference type="PANTHER" id="PTHR46796">
    <property type="entry name" value="HTH-TYPE TRANSCRIPTIONAL ACTIVATOR RHAS-RELATED"/>
    <property type="match status" value="1"/>
</dbReference>
<evidence type="ECO:0000256" key="3">
    <source>
        <dbReference type="ARBA" id="ARBA00023163"/>
    </source>
</evidence>
<keyword evidence="3" id="KW-0804">Transcription</keyword>
<dbReference type="Gene3D" id="1.10.10.60">
    <property type="entry name" value="Homeodomain-like"/>
    <property type="match status" value="1"/>
</dbReference>
<dbReference type="InterPro" id="IPR009057">
    <property type="entry name" value="Homeodomain-like_sf"/>
</dbReference>
<evidence type="ECO:0000313" key="6">
    <source>
        <dbReference type="Proteomes" id="UP000530928"/>
    </source>
</evidence>
<dbReference type="RefSeq" id="WP_181612257.1">
    <property type="nucleotide sequence ID" value="NZ_BAABAM010000017.1"/>
</dbReference>
<keyword evidence="1" id="KW-0805">Transcription regulation</keyword>
<dbReference type="InterPro" id="IPR018060">
    <property type="entry name" value="HTH_AraC"/>
</dbReference>
<protein>
    <submittedName>
        <fullName evidence="5">AraC-like DNA-binding protein</fullName>
    </submittedName>
</protein>
<evidence type="ECO:0000259" key="4">
    <source>
        <dbReference type="PROSITE" id="PS01124"/>
    </source>
</evidence>
<keyword evidence="2 5" id="KW-0238">DNA-binding</keyword>
<dbReference type="Pfam" id="PF12833">
    <property type="entry name" value="HTH_18"/>
    <property type="match status" value="1"/>
</dbReference>
<comment type="caution">
    <text evidence="5">The sequence shown here is derived from an EMBL/GenBank/DDBJ whole genome shotgun (WGS) entry which is preliminary data.</text>
</comment>
<dbReference type="SMART" id="SM00342">
    <property type="entry name" value="HTH_ARAC"/>
    <property type="match status" value="1"/>
</dbReference>
<feature type="domain" description="HTH araC/xylS-type" evidence="4">
    <location>
        <begin position="170"/>
        <end position="253"/>
    </location>
</feature>
<gene>
    <name evidence="5" type="ORF">HNR30_004806</name>
</gene>
<organism evidence="5 6">
    <name type="scientific">Nonomuraea soli</name>
    <dbReference type="NCBI Taxonomy" id="1032476"/>
    <lineage>
        <taxon>Bacteria</taxon>
        <taxon>Bacillati</taxon>
        <taxon>Actinomycetota</taxon>
        <taxon>Actinomycetes</taxon>
        <taxon>Streptosporangiales</taxon>
        <taxon>Streptosporangiaceae</taxon>
        <taxon>Nonomuraea</taxon>
    </lineage>
</organism>
<evidence type="ECO:0000256" key="2">
    <source>
        <dbReference type="ARBA" id="ARBA00023125"/>
    </source>
</evidence>
<keyword evidence="6" id="KW-1185">Reference proteome</keyword>
<evidence type="ECO:0000313" key="5">
    <source>
        <dbReference type="EMBL" id="MBA2893445.1"/>
    </source>
</evidence>
<accession>A0A7W0CLQ9</accession>
<dbReference type="InterPro" id="IPR050204">
    <property type="entry name" value="AraC_XylS_family_regulators"/>
</dbReference>
<proteinExistence type="predicted"/>
<reference evidence="5 6" key="1">
    <citation type="submission" date="2020-07" db="EMBL/GenBank/DDBJ databases">
        <title>Genomic Encyclopedia of Type Strains, Phase IV (KMG-IV): sequencing the most valuable type-strain genomes for metagenomic binning, comparative biology and taxonomic classification.</title>
        <authorList>
            <person name="Goeker M."/>
        </authorList>
    </citation>
    <scope>NUCLEOTIDE SEQUENCE [LARGE SCALE GENOMIC DNA]</scope>
    <source>
        <strain evidence="5 6">DSM 45533</strain>
    </source>
</reference>
<dbReference type="GO" id="GO:0043565">
    <property type="term" value="F:sequence-specific DNA binding"/>
    <property type="evidence" value="ECO:0007669"/>
    <property type="project" value="InterPro"/>
</dbReference>
<name>A0A7W0CLQ9_9ACTN</name>
<sequence>MSELRMVARTPGPALRPYVTDLVAYREEYPEPRARTEYPFPGAVLIIGLAAPMHVGGVPYTSFTGGLSDRASGTLVSGAAEGVEARLSPLGARRLFGVPMGELTNVILPAEDLLGPWFRTAAARLAETGSWERRLELAERMLTAHIHERPELGPQVPWAWAQLLGSAGGVSIASLAESLGWSHRHLVARFHDEVGLTPKTAARMIRFSRAMRLLRAGLPPALVAAEAGFYDQAHLNRDFRAFAGAPPGVVAAGFTAVPQPV</sequence>
<dbReference type="PROSITE" id="PS01124">
    <property type="entry name" value="HTH_ARAC_FAMILY_2"/>
    <property type="match status" value="1"/>
</dbReference>
<dbReference type="AlphaFoldDB" id="A0A7W0CLQ9"/>
<evidence type="ECO:0000256" key="1">
    <source>
        <dbReference type="ARBA" id="ARBA00023015"/>
    </source>
</evidence>
<dbReference type="PANTHER" id="PTHR46796:SF15">
    <property type="entry name" value="BLL1074 PROTEIN"/>
    <property type="match status" value="1"/>
</dbReference>
<dbReference type="Proteomes" id="UP000530928">
    <property type="component" value="Unassembled WGS sequence"/>
</dbReference>
<dbReference type="EMBL" id="JACDUR010000005">
    <property type="protein sequence ID" value="MBA2893445.1"/>
    <property type="molecule type" value="Genomic_DNA"/>
</dbReference>